<dbReference type="PATRIC" id="fig|1212489.4.peg.2609"/>
<proteinExistence type="predicted"/>
<dbReference type="Proteomes" id="UP000054736">
    <property type="component" value="Unassembled WGS sequence"/>
</dbReference>
<keyword evidence="3" id="KW-1185">Reference proteome</keyword>
<organism evidence="2 3">
    <name type="scientific">Legionella drozanskii LLAP-1</name>
    <dbReference type="NCBI Taxonomy" id="1212489"/>
    <lineage>
        <taxon>Bacteria</taxon>
        <taxon>Pseudomonadati</taxon>
        <taxon>Pseudomonadota</taxon>
        <taxon>Gammaproteobacteria</taxon>
        <taxon>Legionellales</taxon>
        <taxon>Legionellaceae</taxon>
        <taxon>Legionella</taxon>
    </lineage>
</organism>
<dbReference type="EMBL" id="LNXY01000027">
    <property type="protein sequence ID" value="KTC86150.1"/>
    <property type="molecule type" value="Genomic_DNA"/>
</dbReference>
<gene>
    <name evidence="2" type="ORF">Ldro_2475</name>
</gene>
<evidence type="ECO:0000313" key="3">
    <source>
        <dbReference type="Proteomes" id="UP000054736"/>
    </source>
</evidence>
<dbReference type="AlphaFoldDB" id="A0A0W0SRX2"/>
<evidence type="ECO:0000313" key="2">
    <source>
        <dbReference type="EMBL" id="KTC86150.1"/>
    </source>
</evidence>
<accession>A0A0W0SRX2</accession>
<name>A0A0W0SRX2_9GAMM</name>
<sequence length="309" mass="34863">MYIKQTSPTTSESVQPKEENQVTVYVWSSGLNSLGHVSLQLDGETFKYKADDRGDYLSIWPSSTVAGGFTSIWPLKGTSSRGLEDDCKQEAIRSPEDFSNLMEPAEILPVPPDQVFVVQGIDKIKIKEEFDRIKKGLDTGDVRYQLLPDVKVANFFINPKEIYNCVTVTEHLLKVGGLENLTPLPWKTPSRFAAQLREQPQVAEICYSTPEHNESDNPVDKPLVEYCSASLSDEPSREWGSDNYDEQETTKAASEAPETKPAEEEPRLKIYSESSLTLFKQYDEPKSYLPRRAEESDGNYYVRMDALGN</sequence>
<dbReference type="RefSeq" id="WP_058496726.1">
    <property type="nucleotide sequence ID" value="NZ_CAAAIU010000001.1"/>
</dbReference>
<feature type="compositionally biased region" description="Basic and acidic residues" evidence="1">
    <location>
        <begin position="257"/>
        <end position="269"/>
    </location>
</feature>
<feature type="region of interest" description="Disordered" evidence="1">
    <location>
        <begin position="232"/>
        <end position="269"/>
    </location>
</feature>
<reference evidence="2 3" key="1">
    <citation type="submission" date="2015-11" db="EMBL/GenBank/DDBJ databases">
        <title>Genomic analysis of 38 Legionella species identifies large and diverse effector repertoires.</title>
        <authorList>
            <person name="Burstein D."/>
            <person name="Amaro F."/>
            <person name="Zusman T."/>
            <person name="Lifshitz Z."/>
            <person name="Cohen O."/>
            <person name="Gilbert J.A."/>
            <person name="Pupko T."/>
            <person name="Shuman H.A."/>
            <person name="Segal G."/>
        </authorList>
    </citation>
    <scope>NUCLEOTIDE SEQUENCE [LARGE SCALE GENOMIC DNA]</scope>
    <source>
        <strain evidence="2 3">ATCC 700990</strain>
    </source>
</reference>
<dbReference type="OrthoDB" id="5652299at2"/>
<protein>
    <submittedName>
        <fullName evidence="2">Uncharacterized protein</fullName>
    </submittedName>
</protein>
<comment type="caution">
    <text evidence="2">The sequence shown here is derived from an EMBL/GenBank/DDBJ whole genome shotgun (WGS) entry which is preliminary data.</text>
</comment>
<evidence type="ECO:0000256" key="1">
    <source>
        <dbReference type="SAM" id="MobiDB-lite"/>
    </source>
</evidence>